<sequence length="115" mass="12707">MYPYVLWNASLTQQSTSGSFILWLPPSEGPCGTAPLPSIKQNEHWFAEVSDGTESINLSWSKMPVGLPQLCSFLFGSYELASFWGPVFATGVRPSRPSLEEVSDIGSRYLKLADF</sequence>
<evidence type="ECO:0000313" key="2">
    <source>
        <dbReference type="Proteomes" id="UP000324748"/>
    </source>
</evidence>
<reference evidence="1 2" key="1">
    <citation type="submission" date="2019-05" db="EMBL/GenBank/DDBJ databases">
        <title>Emergence of the Ug99 lineage of the wheat stem rust pathogen through somatic hybridization.</title>
        <authorList>
            <person name="Li F."/>
            <person name="Upadhyaya N.M."/>
            <person name="Sperschneider J."/>
            <person name="Matny O."/>
            <person name="Nguyen-Phuc H."/>
            <person name="Mago R."/>
            <person name="Raley C."/>
            <person name="Miller M.E."/>
            <person name="Silverstein K.A.T."/>
            <person name="Henningsen E."/>
            <person name="Hirsch C.D."/>
            <person name="Visser B."/>
            <person name="Pretorius Z.A."/>
            <person name="Steffenson B.J."/>
            <person name="Schwessinger B."/>
            <person name="Dodds P.N."/>
            <person name="Figueroa M."/>
        </authorList>
    </citation>
    <scope>NUCLEOTIDE SEQUENCE [LARGE SCALE GENOMIC DNA]</scope>
    <source>
        <strain evidence="1">21-0</strain>
    </source>
</reference>
<accession>A0A5B0Q4S6</accession>
<organism evidence="1 2">
    <name type="scientific">Puccinia graminis f. sp. tritici</name>
    <dbReference type="NCBI Taxonomy" id="56615"/>
    <lineage>
        <taxon>Eukaryota</taxon>
        <taxon>Fungi</taxon>
        <taxon>Dikarya</taxon>
        <taxon>Basidiomycota</taxon>
        <taxon>Pucciniomycotina</taxon>
        <taxon>Pucciniomycetes</taxon>
        <taxon>Pucciniales</taxon>
        <taxon>Pucciniaceae</taxon>
        <taxon>Puccinia</taxon>
    </lineage>
</organism>
<dbReference type="EMBL" id="VSWC01000028">
    <property type="protein sequence ID" value="KAA1108211.1"/>
    <property type="molecule type" value="Genomic_DNA"/>
</dbReference>
<keyword evidence="2" id="KW-1185">Reference proteome</keyword>
<gene>
    <name evidence="1" type="ORF">PGT21_003984</name>
</gene>
<dbReference type="AlphaFoldDB" id="A0A5B0Q4S6"/>
<name>A0A5B0Q4S6_PUCGR</name>
<comment type="caution">
    <text evidence="1">The sequence shown here is derived from an EMBL/GenBank/DDBJ whole genome shotgun (WGS) entry which is preliminary data.</text>
</comment>
<proteinExistence type="predicted"/>
<evidence type="ECO:0000313" key="1">
    <source>
        <dbReference type="EMBL" id="KAA1108211.1"/>
    </source>
</evidence>
<protein>
    <submittedName>
        <fullName evidence="1">Uncharacterized protein</fullName>
    </submittedName>
</protein>
<dbReference type="Proteomes" id="UP000324748">
    <property type="component" value="Unassembled WGS sequence"/>
</dbReference>